<keyword evidence="11" id="KW-0902">Two-component regulatory system</keyword>
<dbReference type="InterPro" id="IPR013656">
    <property type="entry name" value="PAS_4"/>
</dbReference>
<keyword evidence="13" id="KW-0812">Transmembrane</keyword>
<dbReference type="PROSITE" id="PS50112">
    <property type="entry name" value="PAS"/>
    <property type="match status" value="1"/>
</dbReference>
<evidence type="ECO:0000256" key="2">
    <source>
        <dbReference type="ARBA" id="ARBA00004236"/>
    </source>
</evidence>
<dbReference type="InterPro" id="IPR003660">
    <property type="entry name" value="HAMP_dom"/>
</dbReference>
<dbReference type="InterPro" id="IPR000014">
    <property type="entry name" value="PAS"/>
</dbReference>
<dbReference type="NCBIfam" id="TIGR00229">
    <property type="entry name" value="sensory_box"/>
    <property type="match status" value="1"/>
</dbReference>
<feature type="domain" description="Histidine kinase" evidence="14">
    <location>
        <begin position="368"/>
        <end position="585"/>
    </location>
</feature>
<dbReference type="InterPro" id="IPR050736">
    <property type="entry name" value="Sensor_HK_Regulatory"/>
</dbReference>
<dbReference type="GO" id="GO:0005524">
    <property type="term" value="F:ATP binding"/>
    <property type="evidence" value="ECO:0007669"/>
    <property type="project" value="UniProtKB-KW"/>
</dbReference>
<dbReference type="Gene3D" id="3.30.565.10">
    <property type="entry name" value="Histidine kinase-like ATPase, C-terminal domain"/>
    <property type="match status" value="1"/>
</dbReference>
<dbReference type="SMART" id="SM00091">
    <property type="entry name" value="PAS"/>
    <property type="match status" value="1"/>
</dbReference>
<dbReference type="Gene3D" id="1.10.287.130">
    <property type="match status" value="1"/>
</dbReference>
<feature type="domain" description="PAC" evidence="16">
    <location>
        <begin position="312"/>
        <end position="364"/>
    </location>
</feature>
<dbReference type="InterPro" id="IPR004358">
    <property type="entry name" value="Sig_transdc_His_kin-like_C"/>
</dbReference>
<comment type="caution">
    <text evidence="18">The sequence shown here is derived from an EMBL/GenBank/DDBJ whole genome shotgun (WGS) entry which is preliminary data.</text>
</comment>
<dbReference type="PROSITE" id="PS50113">
    <property type="entry name" value="PAC"/>
    <property type="match status" value="1"/>
</dbReference>
<dbReference type="InterPro" id="IPR005467">
    <property type="entry name" value="His_kinase_dom"/>
</dbReference>
<keyword evidence="7" id="KW-0808">Transferase</keyword>
<proteinExistence type="predicted"/>
<keyword evidence="13" id="KW-1133">Transmembrane helix</keyword>
<dbReference type="PANTHER" id="PTHR43711:SF1">
    <property type="entry name" value="HISTIDINE KINASE 1"/>
    <property type="match status" value="1"/>
</dbReference>
<dbReference type="GO" id="GO:0000155">
    <property type="term" value="F:phosphorelay sensor kinase activity"/>
    <property type="evidence" value="ECO:0007669"/>
    <property type="project" value="InterPro"/>
</dbReference>
<dbReference type="Pfam" id="PF00672">
    <property type="entry name" value="HAMP"/>
    <property type="match status" value="1"/>
</dbReference>
<accession>A0A7V6A4R2</accession>
<evidence type="ECO:0000256" key="7">
    <source>
        <dbReference type="ARBA" id="ARBA00022679"/>
    </source>
</evidence>
<evidence type="ECO:0000259" key="17">
    <source>
        <dbReference type="PROSITE" id="PS50885"/>
    </source>
</evidence>
<dbReference type="GO" id="GO:0005886">
    <property type="term" value="C:plasma membrane"/>
    <property type="evidence" value="ECO:0007669"/>
    <property type="project" value="UniProtKB-SubCell"/>
</dbReference>
<dbReference type="EMBL" id="DTGR01000174">
    <property type="protein sequence ID" value="HHS30222.1"/>
    <property type="molecule type" value="Genomic_DNA"/>
</dbReference>
<dbReference type="PROSITE" id="PS50885">
    <property type="entry name" value="HAMP"/>
    <property type="match status" value="1"/>
</dbReference>
<comment type="subcellular location">
    <subcellularLocation>
        <location evidence="2">Cell membrane</location>
    </subcellularLocation>
    <subcellularLocation>
        <location evidence="3">Membrane raft</location>
        <topology evidence="3">Multi-pass membrane protein</topology>
    </subcellularLocation>
</comment>
<evidence type="ECO:0000256" key="3">
    <source>
        <dbReference type="ARBA" id="ARBA00004314"/>
    </source>
</evidence>
<keyword evidence="10" id="KW-0067">ATP-binding</keyword>
<dbReference type="SUPFAM" id="SSF158472">
    <property type="entry name" value="HAMP domain-like"/>
    <property type="match status" value="1"/>
</dbReference>
<evidence type="ECO:0000256" key="4">
    <source>
        <dbReference type="ARBA" id="ARBA00012438"/>
    </source>
</evidence>
<dbReference type="SMART" id="SM00304">
    <property type="entry name" value="HAMP"/>
    <property type="match status" value="1"/>
</dbReference>
<evidence type="ECO:0000256" key="11">
    <source>
        <dbReference type="ARBA" id="ARBA00023012"/>
    </source>
</evidence>
<dbReference type="PROSITE" id="PS50109">
    <property type="entry name" value="HIS_KIN"/>
    <property type="match status" value="1"/>
</dbReference>
<dbReference type="Pfam" id="PF02518">
    <property type="entry name" value="HATPase_c"/>
    <property type="match status" value="1"/>
</dbReference>
<name>A0A7V6A4R2_9BACT</name>
<dbReference type="CDD" id="cd00075">
    <property type="entry name" value="HATPase"/>
    <property type="match status" value="1"/>
</dbReference>
<evidence type="ECO:0000259" key="16">
    <source>
        <dbReference type="PROSITE" id="PS50113"/>
    </source>
</evidence>
<feature type="transmembrane region" description="Helical" evidence="13">
    <location>
        <begin position="149"/>
        <end position="175"/>
    </location>
</feature>
<evidence type="ECO:0000259" key="14">
    <source>
        <dbReference type="PROSITE" id="PS50109"/>
    </source>
</evidence>
<dbReference type="InterPro" id="IPR035965">
    <property type="entry name" value="PAS-like_dom_sf"/>
</dbReference>
<evidence type="ECO:0000313" key="18">
    <source>
        <dbReference type="EMBL" id="HHS30222.1"/>
    </source>
</evidence>
<dbReference type="EC" id="2.7.13.3" evidence="4"/>
<dbReference type="Gene3D" id="3.30.450.20">
    <property type="entry name" value="PAS domain"/>
    <property type="match status" value="1"/>
</dbReference>
<dbReference type="AlphaFoldDB" id="A0A7V6A4R2"/>
<dbReference type="InterPro" id="IPR000700">
    <property type="entry name" value="PAS-assoc_C"/>
</dbReference>
<dbReference type="FunFam" id="3.30.565.10:FF:000023">
    <property type="entry name" value="PAS domain-containing sensor histidine kinase"/>
    <property type="match status" value="1"/>
</dbReference>
<gene>
    <name evidence="18" type="ORF">ENV52_11045</name>
</gene>
<evidence type="ECO:0000256" key="10">
    <source>
        <dbReference type="ARBA" id="ARBA00022840"/>
    </source>
</evidence>
<dbReference type="InterPro" id="IPR036890">
    <property type="entry name" value="HATPase_C_sf"/>
</dbReference>
<evidence type="ECO:0000256" key="5">
    <source>
        <dbReference type="ARBA" id="ARBA00022475"/>
    </source>
</evidence>
<dbReference type="Pfam" id="PF00512">
    <property type="entry name" value="HisKA"/>
    <property type="match status" value="1"/>
</dbReference>
<dbReference type="SMART" id="SM00387">
    <property type="entry name" value="HATPase_c"/>
    <property type="match status" value="1"/>
</dbReference>
<dbReference type="FunFam" id="1.10.287.130:FF:000001">
    <property type="entry name" value="Two-component sensor histidine kinase"/>
    <property type="match status" value="1"/>
</dbReference>
<evidence type="ECO:0000256" key="13">
    <source>
        <dbReference type="SAM" id="Phobius"/>
    </source>
</evidence>
<protein>
    <recommendedName>
        <fullName evidence="4">histidine kinase</fullName>
        <ecNumber evidence="4">2.7.13.3</ecNumber>
    </recommendedName>
</protein>
<dbReference type="InterPro" id="IPR003661">
    <property type="entry name" value="HisK_dim/P_dom"/>
</dbReference>
<keyword evidence="6" id="KW-0597">Phosphoprotein</keyword>
<evidence type="ECO:0000256" key="1">
    <source>
        <dbReference type="ARBA" id="ARBA00000085"/>
    </source>
</evidence>
<dbReference type="SUPFAM" id="SSF47384">
    <property type="entry name" value="Homodimeric domain of signal transducing histidine kinase"/>
    <property type="match status" value="1"/>
</dbReference>
<dbReference type="SUPFAM" id="SSF55874">
    <property type="entry name" value="ATPase domain of HSP90 chaperone/DNA topoisomerase II/histidine kinase"/>
    <property type="match status" value="1"/>
</dbReference>
<feature type="domain" description="HAMP" evidence="17">
    <location>
        <begin position="177"/>
        <end position="229"/>
    </location>
</feature>
<reference evidence="18" key="1">
    <citation type="journal article" date="2020" name="mSystems">
        <title>Genome- and Community-Level Interaction Insights into Carbon Utilization and Element Cycling Functions of Hydrothermarchaeota in Hydrothermal Sediment.</title>
        <authorList>
            <person name="Zhou Z."/>
            <person name="Liu Y."/>
            <person name="Xu W."/>
            <person name="Pan J."/>
            <person name="Luo Z.H."/>
            <person name="Li M."/>
        </authorList>
    </citation>
    <scope>NUCLEOTIDE SEQUENCE [LARGE SCALE GENOMIC DNA]</scope>
    <source>
        <strain evidence="18">SpSt-767</strain>
    </source>
</reference>
<dbReference type="GO" id="GO:0045121">
    <property type="term" value="C:membrane raft"/>
    <property type="evidence" value="ECO:0007669"/>
    <property type="project" value="UniProtKB-SubCell"/>
</dbReference>
<organism evidence="18">
    <name type="scientific">Desulfobacca acetoxidans</name>
    <dbReference type="NCBI Taxonomy" id="60893"/>
    <lineage>
        <taxon>Bacteria</taxon>
        <taxon>Pseudomonadati</taxon>
        <taxon>Thermodesulfobacteriota</taxon>
        <taxon>Desulfobaccia</taxon>
        <taxon>Desulfobaccales</taxon>
        <taxon>Desulfobaccaceae</taxon>
        <taxon>Desulfobacca</taxon>
    </lineage>
</organism>
<dbReference type="SMART" id="SM00388">
    <property type="entry name" value="HisKA"/>
    <property type="match status" value="1"/>
</dbReference>
<dbReference type="CDD" id="cd00130">
    <property type="entry name" value="PAS"/>
    <property type="match status" value="1"/>
</dbReference>
<keyword evidence="5" id="KW-1003">Cell membrane</keyword>
<evidence type="ECO:0000256" key="12">
    <source>
        <dbReference type="ARBA" id="ARBA00023136"/>
    </source>
</evidence>
<evidence type="ECO:0000256" key="9">
    <source>
        <dbReference type="ARBA" id="ARBA00022777"/>
    </source>
</evidence>
<dbReference type="CDD" id="cd06225">
    <property type="entry name" value="HAMP"/>
    <property type="match status" value="1"/>
</dbReference>
<dbReference type="InterPro" id="IPR003594">
    <property type="entry name" value="HATPase_dom"/>
</dbReference>
<keyword evidence="9" id="KW-0418">Kinase</keyword>
<comment type="catalytic activity">
    <reaction evidence="1">
        <text>ATP + protein L-histidine = ADP + protein N-phospho-L-histidine.</text>
        <dbReference type="EC" id="2.7.13.3"/>
    </reaction>
</comment>
<dbReference type="CDD" id="cd00082">
    <property type="entry name" value="HisKA"/>
    <property type="match status" value="1"/>
</dbReference>
<keyword evidence="8" id="KW-0547">Nucleotide-binding</keyword>
<dbReference type="Pfam" id="PF08448">
    <property type="entry name" value="PAS_4"/>
    <property type="match status" value="1"/>
</dbReference>
<dbReference type="PANTHER" id="PTHR43711">
    <property type="entry name" value="TWO-COMPONENT HISTIDINE KINASE"/>
    <property type="match status" value="1"/>
</dbReference>
<evidence type="ECO:0000259" key="15">
    <source>
        <dbReference type="PROSITE" id="PS50112"/>
    </source>
</evidence>
<evidence type="ECO:0000256" key="6">
    <source>
        <dbReference type="ARBA" id="ARBA00022553"/>
    </source>
</evidence>
<sequence>MVMILRLGQASESILRENYRSIQAAEHMIDAIERQDSATLLFLLGYRDQGLKEFRENEAAFLQWLGRARDNITIAGEKEIIDSIESNYGQYTKELSGLHLLGSHNPKAAIRLYHEVILPSFRSTRDTCMKLREINHEAMYAASNRASHLAVQAVLSMLVVGTLAIIIGMVLSFFLSRLVSRPVTELKEAALAIAEGNFDVQVPAQSSAEMALLADQFNRMTQKLKKYHEMNIEQIIAEKLKSEAIIRSVDDGIIVVDNHLVINNVNPKAALIFGLHKDEMVGRPFDEVVRQERLGELLSQSVESGQPSVLSEGDDMFTINTDGTSQHYQFSVMPMKSSAGVIQGVVLVLRDVTRLRELDRLKSEFVLTASHELRTPLTSVSMAVDLLKETAAPKLTEKERELLDACHEDVQRLRALVNDLLDLSRIEAGKLELAFERVRPAFLIDQALAVMRPQTDAKNIELTAEIPEDLPAVWADPNKIVWVLVNLLANAVRHTPENGHIRLRGERLGGQVHLAVSDDGEGVPYDMQSRIFDKFVQVKRDSDIGGSGLGLAICKEVVRAHRGTIWLDSVPGQGSTFTFTIPVAD</sequence>
<feature type="domain" description="PAS" evidence="15">
    <location>
        <begin position="238"/>
        <end position="292"/>
    </location>
</feature>
<keyword evidence="12 13" id="KW-0472">Membrane</keyword>
<dbReference type="SUPFAM" id="SSF55785">
    <property type="entry name" value="PYP-like sensor domain (PAS domain)"/>
    <property type="match status" value="1"/>
</dbReference>
<dbReference type="Gene3D" id="6.10.340.10">
    <property type="match status" value="1"/>
</dbReference>
<dbReference type="InterPro" id="IPR036097">
    <property type="entry name" value="HisK_dim/P_sf"/>
</dbReference>
<dbReference type="PRINTS" id="PR00344">
    <property type="entry name" value="BCTRLSENSOR"/>
</dbReference>
<evidence type="ECO:0000256" key="8">
    <source>
        <dbReference type="ARBA" id="ARBA00022741"/>
    </source>
</evidence>